<reference evidence="5" key="1">
    <citation type="journal article" date="2019" name="Int. J. Syst. Evol. Microbiol.">
        <title>The Global Catalogue of Microorganisms (GCM) 10K type strain sequencing project: providing services to taxonomists for standard genome sequencing and annotation.</title>
        <authorList>
            <consortium name="The Broad Institute Genomics Platform"/>
            <consortium name="The Broad Institute Genome Sequencing Center for Infectious Disease"/>
            <person name="Wu L."/>
            <person name="Ma J."/>
        </authorList>
    </citation>
    <scope>NUCLEOTIDE SEQUENCE [LARGE SCALE GENOMIC DNA]</scope>
    <source>
        <strain evidence="5">CGMCC 1.12477</strain>
    </source>
</reference>
<dbReference type="InterPro" id="IPR002059">
    <property type="entry name" value="CSP_DNA-bd"/>
</dbReference>
<keyword evidence="2" id="KW-0472">Membrane</keyword>
<dbReference type="PANTHER" id="PTHR12962">
    <property type="entry name" value="CALCIUM-REGULATED HEAT STABLE PROTEIN CRHSP-24-RELATED"/>
    <property type="match status" value="1"/>
</dbReference>
<dbReference type="Pfam" id="PF06961">
    <property type="entry name" value="DUF1294"/>
    <property type="match status" value="1"/>
</dbReference>
<dbReference type="InterPro" id="IPR012340">
    <property type="entry name" value="NA-bd_OB-fold"/>
</dbReference>
<keyword evidence="2" id="KW-0812">Transmembrane</keyword>
<dbReference type="InterPro" id="IPR010718">
    <property type="entry name" value="DUF1294"/>
</dbReference>
<dbReference type="Gene3D" id="2.40.50.140">
    <property type="entry name" value="Nucleic acid-binding proteins"/>
    <property type="match status" value="1"/>
</dbReference>
<dbReference type="InterPro" id="IPR011129">
    <property type="entry name" value="CSD"/>
</dbReference>
<dbReference type="SUPFAM" id="SSF50249">
    <property type="entry name" value="Nucleic acid-binding proteins"/>
    <property type="match status" value="1"/>
</dbReference>
<feature type="transmembrane region" description="Helical" evidence="2">
    <location>
        <begin position="102"/>
        <end position="119"/>
    </location>
</feature>
<protein>
    <submittedName>
        <fullName evidence="4">DUF1294 domain-containing protein</fullName>
    </submittedName>
</protein>
<evidence type="ECO:0000259" key="3">
    <source>
        <dbReference type="PROSITE" id="PS51857"/>
    </source>
</evidence>
<evidence type="ECO:0000256" key="1">
    <source>
        <dbReference type="ARBA" id="ARBA00022553"/>
    </source>
</evidence>
<accession>A0ABW4TLG8</accession>
<keyword evidence="1" id="KW-0597">Phosphoprotein</keyword>
<name>A0ABW4TLG8_9ACTN</name>
<dbReference type="EMBL" id="JBHUGD010000003">
    <property type="protein sequence ID" value="MFD1946750.1"/>
    <property type="molecule type" value="Genomic_DNA"/>
</dbReference>
<keyword evidence="2" id="KW-1133">Transmembrane helix</keyword>
<dbReference type="Pfam" id="PF00313">
    <property type="entry name" value="CSD"/>
    <property type="match status" value="1"/>
</dbReference>
<feature type="transmembrane region" description="Helical" evidence="2">
    <location>
        <begin position="169"/>
        <end position="188"/>
    </location>
</feature>
<dbReference type="Proteomes" id="UP001597351">
    <property type="component" value="Unassembled WGS sequence"/>
</dbReference>
<dbReference type="InterPro" id="IPR052069">
    <property type="entry name" value="Ca-reg_mRNA-binding_domain"/>
</dbReference>
<dbReference type="SMART" id="SM00357">
    <property type="entry name" value="CSP"/>
    <property type="match status" value="1"/>
</dbReference>
<evidence type="ECO:0000313" key="4">
    <source>
        <dbReference type="EMBL" id="MFD1946750.1"/>
    </source>
</evidence>
<evidence type="ECO:0000313" key="5">
    <source>
        <dbReference type="Proteomes" id="UP001597351"/>
    </source>
</evidence>
<dbReference type="RefSeq" id="WP_343917194.1">
    <property type="nucleotide sequence ID" value="NZ_BAAAJT010000002.1"/>
</dbReference>
<comment type="caution">
    <text evidence="4">The sequence shown here is derived from an EMBL/GenBank/DDBJ whole genome shotgun (WGS) entry which is preliminary data.</text>
</comment>
<evidence type="ECO:0000256" key="2">
    <source>
        <dbReference type="SAM" id="Phobius"/>
    </source>
</evidence>
<organism evidence="4 5">
    <name type="scientific">Nocardioides aestuarii</name>
    <dbReference type="NCBI Taxonomy" id="252231"/>
    <lineage>
        <taxon>Bacteria</taxon>
        <taxon>Bacillati</taxon>
        <taxon>Actinomycetota</taxon>
        <taxon>Actinomycetes</taxon>
        <taxon>Propionibacteriales</taxon>
        <taxon>Nocardioidaceae</taxon>
        <taxon>Nocardioides</taxon>
    </lineage>
</organism>
<feature type="transmembrane region" description="Helical" evidence="2">
    <location>
        <begin position="77"/>
        <end position="96"/>
    </location>
</feature>
<dbReference type="PANTHER" id="PTHR12962:SF1">
    <property type="entry name" value="COLD SHOCK DOMAIN-CONTAINING PROTEIN CG9705"/>
    <property type="match status" value="1"/>
</dbReference>
<dbReference type="PROSITE" id="PS51857">
    <property type="entry name" value="CSD_2"/>
    <property type="match status" value="1"/>
</dbReference>
<feature type="domain" description="CSD" evidence="3">
    <location>
        <begin position="1"/>
        <end position="67"/>
    </location>
</feature>
<proteinExistence type="predicted"/>
<sequence>MATGEITSWNDDRGFGFITPTGGGPRTFVHITAFPGGGRPRVGLKVSYAESRDERGRPNASAVQYVGRAPRPRRRGVRPAVAVAAVFLLLVVGLALTGRVWTWLPLAYLVPSLISLLLYRTDKRAAETGQQRVMEMVLHLWDAVGGWPGALVARHLYRHKTTKQPFVTIFWLTVGVNCLVLAWLAAGMPTRLV</sequence>
<dbReference type="CDD" id="cd04458">
    <property type="entry name" value="CSP_CDS"/>
    <property type="match status" value="1"/>
</dbReference>
<keyword evidence="5" id="KW-1185">Reference proteome</keyword>
<gene>
    <name evidence="4" type="ORF">ACFSDE_08100</name>
</gene>